<accession>A0AA88SV41</accession>
<organism evidence="2 3">
    <name type="scientific">Tachysurus vachellii</name>
    <name type="common">Darkbarbel catfish</name>
    <name type="synonym">Pelteobagrus vachellii</name>
    <dbReference type="NCBI Taxonomy" id="175792"/>
    <lineage>
        <taxon>Eukaryota</taxon>
        <taxon>Metazoa</taxon>
        <taxon>Chordata</taxon>
        <taxon>Craniata</taxon>
        <taxon>Vertebrata</taxon>
        <taxon>Euteleostomi</taxon>
        <taxon>Actinopterygii</taxon>
        <taxon>Neopterygii</taxon>
        <taxon>Teleostei</taxon>
        <taxon>Ostariophysi</taxon>
        <taxon>Siluriformes</taxon>
        <taxon>Bagridae</taxon>
        <taxon>Tachysurus</taxon>
    </lineage>
</organism>
<gene>
    <name evidence="2" type="ORF">Q7C36_008444</name>
</gene>
<dbReference type="AlphaFoldDB" id="A0AA88SV41"/>
<evidence type="ECO:0000313" key="2">
    <source>
        <dbReference type="EMBL" id="KAK2849661.1"/>
    </source>
</evidence>
<dbReference type="EMBL" id="JAVHJS010000008">
    <property type="protein sequence ID" value="KAK2849661.1"/>
    <property type="molecule type" value="Genomic_DNA"/>
</dbReference>
<keyword evidence="3" id="KW-1185">Reference proteome</keyword>
<proteinExistence type="predicted"/>
<keyword evidence="1" id="KW-1133">Transmembrane helix</keyword>
<comment type="caution">
    <text evidence="2">The sequence shown here is derived from an EMBL/GenBank/DDBJ whole genome shotgun (WGS) entry which is preliminary data.</text>
</comment>
<dbReference type="Proteomes" id="UP001187315">
    <property type="component" value="Unassembled WGS sequence"/>
</dbReference>
<keyword evidence="1" id="KW-0472">Membrane</keyword>
<reference evidence="2" key="1">
    <citation type="submission" date="2023-08" db="EMBL/GenBank/DDBJ databases">
        <title>Pelteobagrus vachellii genome.</title>
        <authorList>
            <person name="Liu H."/>
        </authorList>
    </citation>
    <scope>NUCLEOTIDE SEQUENCE</scope>
    <source>
        <strain evidence="2">PRFRI_2022a</strain>
        <tissue evidence="2">Muscle</tissue>
    </source>
</reference>
<sequence length="97" mass="10659">MRRRSTDSVGLQLTLSNRFKIFFETHLSCALGALGVYSTLLTINKRIASESHIGSAVLGVQQPPCFLQETLHLSELKLHSTSQRNLERAHSGPDGAL</sequence>
<keyword evidence="1" id="KW-0812">Transmembrane</keyword>
<evidence type="ECO:0000313" key="3">
    <source>
        <dbReference type="Proteomes" id="UP001187315"/>
    </source>
</evidence>
<evidence type="ECO:0000256" key="1">
    <source>
        <dbReference type="SAM" id="Phobius"/>
    </source>
</evidence>
<feature type="transmembrane region" description="Helical" evidence="1">
    <location>
        <begin position="21"/>
        <end position="43"/>
    </location>
</feature>
<protein>
    <submittedName>
        <fullName evidence="2">Uncharacterized protein</fullName>
    </submittedName>
</protein>
<name>A0AA88SV41_TACVA</name>